<dbReference type="InParanoid" id="A0A543ARW6"/>
<keyword evidence="3" id="KW-1185">Reference proteome</keyword>
<accession>A0A543ARW6</accession>
<dbReference type="InterPro" id="IPR036249">
    <property type="entry name" value="Thioredoxin-like_sf"/>
</dbReference>
<proteinExistence type="predicted"/>
<reference evidence="2 3" key="1">
    <citation type="submission" date="2019-06" db="EMBL/GenBank/DDBJ databases">
        <title>Sequencing the genomes of 1000 actinobacteria strains.</title>
        <authorList>
            <person name="Klenk H.-P."/>
        </authorList>
    </citation>
    <scope>NUCLEOTIDE SEQUENCE [LARGE SCALE GENOMIC DNA]</scope>
    <source>
        <strain evidence="2 3">DSM 45928</strain>
    </source>
</reference>
<gene>
    <name evidence="2" type="ORF">FB566_0752</name>
</gene>
<dbReference type="AlphaFoldDB" id="A0A543ARW6"/>
<dbReference type="Gene3D" id="3.40.30.10">
    <property type="entry name" value="Glutaredoxin"/>
    <property type="match status" value="1"/>
</dbReference>
<keyword evidence="1" id="KW-0472">Membrane</keyword>
<organism evidence="2 3">
    <name type="scientific">Stackebrandtia endophytica</name>
    <dbReference type="NCBI Taxonomy" id="1496996"/>
    <lineage>
        <taxon>Bacteria</taxon>
        <taxon>Bacillati</taxon>
        <taxon>Actinomycetota</taxon>
        <taxon>Actinomycetes</taxon>
        <taxon>Glycomycetales</taxon>
        <taxon>Glycomycetaceae</taxon>
        <taxon>Stackebrandtia</taxon>
    </lineage>
</organism>
<dbReference type="SUPFAM" id="SSF52833">
    <property type="entry name" value="Thioredoxin-like"/>
    <property type="match status" value="1"/>
</dbReference>
<sequence length="174" mass="18003">MPFLIAAVVLVGAIAILNLLLTMAVIRRLRRNEANTSMPMHESGPEAGSVIPSFSATTVTGEELSEAAFSEQAGLVAFFSTTCSACKPAVSTLIEHLEKTGMKPDQVMAVISGEGDERAAFTEALAGKASVVTESEMGTLTASFSIAAFPSFVHLSGGVVDRSHSGVGNLTEAV</sequence>
<protein>
    <submittedName>
        <fullName evidence="2">AhpC/TSA family protein</fullName>
    </submittedName>
</protein>
<keyword evidence="1" id="KW-1133">Transmembrane helix</keyword>
<dbReference type="Proteomes" id="UP000317043">
    <property type="component" value="Unassembled WGS sequence"/>
</dbReference>
<dbReference type="RefSeq" id="WP_142034975.1">
    <property type="nucleotide sequence ID" value="NZ_JBHTGS010000001.1"/>
</dbReference>
<feature type="transmembrane region" description="Helical" evidence="1">
    <location>
        <begin position="6"/>
        <end position="26"/>
    </location>
</feature>
<evidence type="ECO:0000313" key="3">
    <source>
        <dbReference type="Proteomes" id="UP000317043"/>
    </source>
</evidence>
<evidence type="ECO:0000313" key="2">
    <source>
        <dbReference type="EMBL" id="TQL75255.1"/>
    </source>
</evidence>
<keyword evidence="1" id="KW-0812">Transmembrane</keyword>
<dbReference type="OrthoDB" id="128449at2"/>
<name>A0A543ARW6_9ACTN</name>
<comment type="caution">
    <text evidence="2">The sequence shown here is derived from an EMBL/GenBank/DDBJ whole genome shotgun (WGS) entry which is preliminary data.</text>
</comment>
<dbReference type="EMBL" id="VFOW01000001">
    <property type="protein sequence ID" value="TQL75255.1"/>
    <property type="molecule type" value="Genomic_DNA"/>
</dbReference>
<evidence type="ECO:0000256" key="1">
    <source>
        <dbReference type="SAM" id="Phobius"/>
    </source>
</evidence>